<evidence type="ECO:0000256" key="3">
    <source>
        <dbReference type="ARBA" id="ARBA00022723"/>
    </source>
</evidence>
<evidence type="ECO:0000256" key="1">
    <source>
        <dbReference type="ARBA" id="ARBA00006950"/>
    </source>
</evidence>
<dbReference type="InterPro" id="IPR008331">
    <property type="entry name" value="Ferritin_DPS_dom"/>
</dbReference>
<feature type="binding site" evidence="6">
    <location>
        <position position="94"/>
    </location>
    <ligand>
        <name>Fe cation</name>
        <dbReference type="ChEBI" id="CHEBI:24875"/>
        <label>1</label>
    </ligand>
</feature>
<dbReference type="InterPro" id="IPR012347">
    <property type="entry name" value="Ferritin-like"/>
</dbReference>
<feature type="binding site" evidence="6">
    <location>
        <position position="50"/>
    </location>
    <ligand>
        <name>Fe cation</name>
        <dbReference type="ChEBI" id="CHEBI:24875"/>
        <label>1</label>
    </ligand>
</feature>
<feature type="binding site" evidence="6">
    <location>
        <position position="127"/>
    </location>
    <ligand>
        <name>Fe cation</name>
        <dbReference type="ChEBI" id="CHEBI:24875"/>
        <label>1</label>
    </ligand>
</feature>
<evidence type="ECO:0000256" key="6">
    <source>
        <dbReference type="PIRSR" id="PIRSR601519-1"/>
    </source>
</evidence>
<reference evidence="9 10" key="2">
    <citation type="journal article" date="2010" name="Stand. Genomic Sci.">
        <title>Complete genome sequence of Sebaldella termitidis type strain (NCTC 11300).</title>
        <authorList>
            <person name="Harmon-Smith M."/>
            <person name="Celia L."/>
            <person name="Chertkov O."/>
            <person name="Lapidus A."/>
            <person name="Copeland A."/>
            <person name="Glavina Del Rio T."/>
            <person name="Nolan M."/>
            <person name="Lucas S."/>
            <person name="Tice H."/>
            <person name="Cheng J.F."/>
            <person name="Han C."/>
            <person name="Detter J.C."/>
            <person name="Bruce D."/>
            <person name="Goodwin L."/>
            <person name="Pitluck S."/>
            <person name="Pati A."/>
            <person name="Liolios K."/>
            <person name="Ivanova N."/>
            <person name="Mavromatis K."/>
            <person name="Mikhailova N."/>
            <person name="Chen A."/>
            <person name="Palaniappan K."/>
            <person name="Land M."/>
            <person name="Hauser L."/>
            <person name="Chang Y.J."/>
            <person name="Jeffries C.D."/>
            <person name="Brettin T."/>
            <person name="Goker M."/>
            <person name="Beck B."/>
            <person name="Bristow J."/>
            <person name="Eisen J.A."/>
            <person name="Markowitz V."/>
            <person name="Hugenholtz P."/>
            <person name="Kyrpides N.C."/>
            <person name="Klenk H.P."/>
            <person name="Chen F."/>
        </authorList>
    </citation>
    <scope>NUCLEOTIDE SEQUENCE [LARGE SCALE GENOMIC DNA]</scope>
    <source>
        <strain evidence="10">ATCC 33386 / NCTC 11300</strain>
    </source>
</reference>
<keyword evidence="4 9" id="KW-0560">Oxidoreductase</keyword>
<feature type="binding site" evidence="6">
    <location>
        <position position="17"/>
    </location>
    <ligand>
        <name>Fe cation</name>
        <dbReference type="ChEBI" id="CHEBI:24875"/>
        <label>1</label>
    </ligand>
</feature>
<dbReference type="GO" id="GO:0008198">
    <property type="term" value="F:ferrous iron binding"/>
    <property type="evidence" value="ECO:0007669"/>
    <property type="project" value="TreeGrafter"/>
</dbReference>
<gene>
    <name evidence="9" type="ordered locus">Sterm_4070</name>
</gene>
<comment type="subcellular location">
    <subcellularLocation>
        <location evidence="7">Cytoplasm</location>
    </subcellularLocation>
</comment>
<dbReference type="GO" id="GO:0005829">
    <property type="term" value="C:cytosol"/>
    <property type="evidence" value="ECO:0007669"/>
    <property type="project" value="TreeGrafter"/>
</dbReference>
<evidence type="ECO:0000256" key="2">
    <source>
        <dbReference type="ARBA" id="ARBA00022434"/>
    </source>
</evidence>
<sequence length="163" mass="18754">MLNKKLEKALNEQLNMELQSAYIYQSMAAYFEGANFKGFAKWMDLQATEEQEHARKIYDYIFSKGGTVTLTAIDAPKSSWKNAEEVFKDSLGHEQAVTKSIDKIYALARKENDYATEIFLQWFITEQIEEEENVTEIIDKIKLLGVSNTTSMYLLDKELGTRA</sequence>
<evidence type="ECO:0000259" key="8">
    <source>
        <dbReference type="PROSITE" id="PS50905"/>
    </source>
</evidence>
<evidence type="ECO:0000256" key="5">
    <source>
        <dbReference type="ARBA" id="ARBA00023004"/>
    </source>
</evidence>
<proteinExistence type="inferred from homology"/>
<comment type="function">
    <text evidence="7">Iron-storage protein.</text>
</comment>
<dbReference type="AlphaFoldDB" id="D1AGF0"/>
<dbReference type="GO" id="GO:0004322">
    <property type="term" value="F:ferroxidase activity"/>
    <property type="evidence" value="ECO:0007669"/>
    <property type="project" value="TreeGrafter"/>
</dbReference>
<dbReference type="Gene3D" id="1.20.1260.10">
    <property type="match status" value="1"/>
</dbReference>
<dbReference type="GO" id="GO:0042802">
    <property type="term" value="F:identical protein binding"/>
    <property type="evidence" value="ECO:0007669"/>
    <property type="project" value="UniProtKB-ARBA"/>
</dbReference>
<evidence type="ECO:0000313" key="10">
    <source>
        <dbReference type="Proteomes" id="UP000000845"/>
    </source>
</evidence>
<dbReference type="InterPro" id="IPR009040">
    <property type="entry name" value="Ferritin-like_diiron"/>
</dbReference>
<dbReference type="HOGENOM" id="CLU_065681_1_2_0"/>
<comment type="catalytic activity">
    <reaction evidence="7">
        <text>4 Fe(2+) + O2 + 6 H2O = 4 iron(III) oxide-hydroxide + 12 H(+)</text>
        <dbReference type="Rhea" id="RHEA:11972"/>
        <dbReference type="ChEBI" id="CHEBI:15377"/>
        <dbReference type="ChEBI" id="CHEBI:15378"/>
        <dbReference type="ChEBI" id="CHEBI:15379"/>
        <dbReference type="ChEBI" id="CHEBI:29033"/>
        <dbReference type="ChEBI" id="CHEBI:78619"/>
        <dbReference type="EC" id="1.16.3.2"/>
    </reaction>
</comment>
<dbReference type="eggNOG" id="COG1528">
    <property type="taxonomic scope" value="Bacteria"/>
</dbReference>
<evidence type="ECO:0000256" key="4">
    <source>
        <dbReference type="ARBA" id="ARBA00023002"/>
    </source>
</evidence>
<dbReference type="GO" id="GO:0006826">
    <property type="term" value="P:iron ion transport"/>
    <property type="evidence" value="ECO:0007669"/>
    <property type="project" value="InterPro"/>
</dbReference>
<keyword evidence="3 6" id="KW-0479">Metal-binding</keyword>
<organism evidence="9 10">
    <name type="scientific">Sebaldella termitidis (strain ATCC 33386 / NCTC 11300)</name>
    <dbReference type="NCBI Taxonomy" id="526218"/>
    <lineage>
        <taxon>Bacteria</taxon>
        <taxon>Fusobacteriati</taxon>
        <taxon>Fusobacteriota</taxon>
        <taxon>Fusobacteriia</taxon>
        <taxon>Fusobacteriales</taxon>
        <taxon>Leptotrichiaceae</taxon>
        <taxon>Sebaldella</taxon>
    </lineage>
</organism>
<dbReference type="STRING" id="526218.Sterm_4070"/>
<dbReference type="InterPro" id="IPR041719">
    <property type="entry name" value="Ferritin_prok"/>
</dbReference>
<dbReference type="GO" id="GO:0006879">
    <property type="term" value="P:intracellular iron ion homeostasis"/>
    <property type="evidence" value="ECO:0007669"/>
    <property type="project" value="UniProtKB-KW"/>
</dbReference>
<dbReference type="EMBL" id="CP001739">
    <property type="protein sequence ID" value="ACZ10902.1"/>
    <property type="molecule type" value="Genomic_DNA"/>
</dbReference>
<dbReference type="Proteomes" id="UP000000845">
    <property type="component" value="Chromosome"/>
</dbReference>
<accession>D1AGF0</accession>
<keyword evidence="7" id="KW-0963">Cytoplasm</keyword>
<dbReference type="EC" id="1.16.3.2" evidence="7"/>
<dbReference type="InterPro" id="IPR009078">
    <property type="entry name" value="Ferritin-like_SF"/>
</dbReference>
<dbReference type="GO" id="GO:0008199">
    <property type="term" value="F:ferric iron binding"/>
    <property type="evidence" value="ECO:0007669"/>
    <property type="project" value="InterPro"/>
</dbReference>
<dbReference type="CDD" id="cd01055">
    <property type="entry name" value="Nonheme_Ferritin"/>
    <property type="match status" value="1"/>
</dbReference>
<dbReference type="RefSeq" id="WP_012863477.1">
    <property type="nucleotide sequence ID" value="NC_013517.1"/>
</dbReference>
<keyword evidence="2 7" id="KW-0409">Iron storage</keyword>
<dbReference type="FunFam" id="1.20.1260.10:FF:000001">
    <property type="entry name" value="Non-heme ferritin"/>
    <property type="match status" value="1"/>
</dbReference>
<keyword evidence="10" id="KW-1185">Reference proteome</keyword>
<feature type="domain" description="Ferritin-like diiron" evidence="8">
    <location>
        <begin position="1"/>
        <end position="145"/>
    </location>
</feature>
<reference evidence="10" key="1">
    <citation type="submission" date="2009-09" db="EMBL/GenBank/DDBJ databases">
        <title>The complete chromosome of Sebaldella termitidis ATCC 33386.</title>
        <authorList>
            <consortium name="US DOE Joint Genome Institute (JGI-PGF)"/>
            <person name="Lucas S."/>
            <person name="Copeland A."/>
            <person name="Lapidus A."/>
            <person name="Glavina del Rio T."/>
            <person name="Dalin E."/>
            <person name="Tice H."/>
            <person name="Bruce D."/>
            <person name="Goodwin L."/>
            <person name="Pitluck S."/>
            <person name="Kyrpides N."/>
            <person name="Mavromatis K."/>
            <person name="Ivanova N."/>
            <person name="Mikhailova N."/>
            <person name="Sims D."/>
            <person name="Meincke L."/>
            <person name="Brettin T."/>
            <person name="Detter J.C."/>
            <person name="Han C."/>
            <person name="Larimer F."/>
            <person name="Land M."/>
            <person name="Hauser L."/>
            <person name="Markowitz V."/>
            <person name="Cheng J.F."/>
            <person name="Hugenholtz P."/>
            <person name="Woyke T."/>
            <person name="Wu D."/>
            <person name="Eisen J.A."/>
        </authorList>
    </citation>
    <scope>NUCLEOTIDE SEQUENCE [LARGE SCALE GENOMIC DNA]</scope>
    <source>
        <strain evidence="10">ATCC 33386 / NCTC 11300</strain>
    </source>
</reference>
<comment type="similarity">
    <text evidence="1 7">Belongs to the ferritin family. Prokaryotic subfamily.</text>
</comment>
<dbReference type="PROSITE" id="PS50905">
    <property type="entry name" value="FERRITIN_LIKE"/>
    <property type="match status" value="1"/>
</dbReference>
<evidence type="ECO:0000313" key="9">
    <source>
        <dbReference type="EMBL" id="ACZ10902.1"/>
    </source>
</evidence>
<dbReference type="PANTHER" id="PTHR11431">
    <property type="entry name" value="FERRITIN"/>
    <property type="match status" value="1"/>
</dbReference>
<evidence type="ECO:0000256" key="7">
    <source>
        <dbReference type="RuleBase" id="RU361145"/>
    </source>
</evidence>
<dbReference type="PANTHER" id="PTHR11431:SF127">
    <property type="entry name" value="BACTERIAL NON-HEME FERRITIN"/>
    <property type="match status" value="1"/>
</dbReference>
<dbReference type="KEGG" id="str:Sterm_4070"/>
<dbReference type="Pfam" id="PF00210">
    <property type="entry name" value="Ferritin"/>
    <property type="match status" value="1"/>
</dbReference>
<keyword evidence="5 6" id="KW-0408">Iron</keyword>
<dbReference type="SUPFAM" id="SSF47240">
    <property type="entry name" value="Ferritin-like"/>
    <property type="match status" value="1"/>
</dbReference>
<name>D1AGF0_SEBTE</name>
<feature type="binding site" evidence="6">
    <location>
        <position position="53"/>
    </location>
    <ligand>
        <name>Fe cation</name>
        <dbReference type="ChEBI" id="CHEBI:24875"/>
        <label>1</label>
    </ligand>
</feature>
<dbReference type="InterPro" id="IPR001519">
    <property type="entry name" value="Ferritin"/>
</dbReference>
<protein>
    <recommendedName>
        <fullName evidence="7">Ferritin</fullName>
        <ecNumber evidence="7">1.16.3.2</ecNumber>
    </recommendedName>
</protein>